<proteinExistence type="predicted"/>
<evidence type="ECO:0000313" key="1">
    <source>
        <dbReference type="EMBL" id="KAH6628363.1"/>
    </source>
</evidence>
<protein>
    <submittedName>
        <fullName evidence="1">Uncharacterized protein</fullName>
    </submittedName>
</protein>
<dbReference type="Proteomes" id="UP000724584">
    <property type="component" value="Unassembled WGS sequence"/>
</dbReference>
<sequence>MASYLTTYPETDSSSFLNSESGWLSRPPFTPETAYQKVKTGQEIWNRRNLEQLQSTFAYNSTWREGNSLLQGRAEIVSFLAQKWERQKECRVREDLIAFTDNRVCFLKLLSE</sequence>
<dbReference type="EMBL" id="JAGIZQ010000005">
    <property type="protein sequence ID" value="KAH6628363.1"/>
    <property type="molecule type" value="Genomic_DNA"/>
</dbReference>
<gene>
    <name evidence="1" type="ORF">F5144DRAFT_594403</name>
</gene>
<evidence type="ECO:0000313" key="2">
    <source>
        <dbReference type="Proteomes" id="UP000724584"/>
    </source>
</evidence>
<keyword evidence="2" id="KW-1185">Reference proteome</keyword>
<reference evidence="1 2" key="1">
    <citation type="journal article" date="2021" name="Nat. Commun.">
        <title>Genetic determinants of endophytism in the Arabidopsis root mycobiome.</title>
        <authorList>
            <person name="Mesny F."/>
            <person name="Miyauchi S."/>
            <person name="Thiergart T."/>
            <person name="Pickel B."/>
            <person name="Atanasova L."/>
            <person name="Karlsson M."/>
            <person name="Huettel B."/>
            <person name="Barry K.W."/>
            <person name="Haridas S."/>
            <person name="Chen C."/>
            <person name="Bauer D."/>
            <person name="Andreopoulos W."/>
            <person name="Pangilinan J."/>
            <person name="LaButti K."/>
            <person name="Riley R."/>
            <person name="Lipzen A."/>
            <person name="Clum A."/>
            <person name="Drula E."/>
            <person name="Henrissat B."/>
            <person name="Kohler A."/>
            <person name="Grigoriev I.V."/>
            <person name="Martin F.M."/>
            <person name="Hacquard S."/>
        </authorList>
    </citation>
    <scope>NUCLEOTIDE SEQUENCE [LARGE SCALE GENOMIC DNA]</scope>
    <source>
        <strain evidence="1 2">MPI-SDFR-AT-0079</strain>
    </source>
</reference>
<organism evidence="1 2">
    <name type="scientific">Chaetomium tenue</name>
    <dbReference type="NCBI Taxonomy" id="1854479"/>
    <lineage>
        <taxon>Eukaryota</taxon>
        <taxon>Fungi</taxon>
        <taxon>Dikarya</taxon>
        <taxon>Ascomycota</taxon>
        <taxon>Pezizomycotina</taxon>
        <taxon>Sordariomycetes</taxon>
        <taxon>Sordariomycetidae</taxon>
        <taxon>Sordariales</taxon>
        <taxon>Chaetomiaceae</taxon>
        <taxon>Chaetomium</taxon>
    </lineage>
</organism>
<accession>A0ACB7P2V6</accession>
<comment type="caution">
    <text evidence="1">The sequence shown here is derived from an EMBL/GenBank/DDBJ whole genome shotgun (WGS) entry which is preliminary data.</text>
</comment>
<name>A0ACB7P2V6_9PEZI</name>